<keyword evidence="2" id="KW-1185">Reference proteome</keyword>
<dbReference type="Proteomes" id="UP001225646">
    <property type="component" value="Unassembled WGS sequence"/>
</dbReference>
<accession>A0ABT9VSX7</accession>
<name>A0ABT9VSX7_9BACI</name>
<organism evidence="1 2">
    <name type="scientific">Aeribacillus alveayuensis</name>
    <dbReference type="NCBI Taxonomy" id="279215"/>
    <lineage>
        <taxon>Bacteria</taxon>
        <taxon>Bacillati</taxon>
        <taxon>Bacillota</taxon>
        <taxon>Bacilli</taxon>
        <taxon>Bacillales</taxon>
        <taxon>Bacillaceae</taxon>
        <taxon>Aeribacillus</taxon>
    </lineage>
</organism>
<sequence>MLNLIPKAEGQKITYKDLEQFQEKIELFNGDFGFTESEKKALLLVYITNFGLEFLIETLPRESLKELKDLLDKKGL</sequence>
<dbReference type="RefSeq" id="WP_419152879.1">
    <property type="nucleotide sequence ID" value="NZ_JAUSTR010000034.1"/>
</dbReference>
<dbReference type="EMBL" id="JAUSTR010000034">
    <property type="protein sequence ID" value="MDQ0163969.1"/>
    <property type="molecule type" value="Genomic_DNA"/>
</dbReference>
<gene>
    <name evidence="1" type="ORF">J2S06_003113</name>
</gene>
<evidence type="ECO:0000313" key="1">
    <source>
        <dbReference type="EMBL" id="MDQ0163969.1"/>
    </source>
</evidence>
<protein>
    <submittedName>
        <fullName evidence="1">Uncharacterized protein</fullName>
    </submittedName>
</protein>
<comment type="caution">
    <text evidence="1">The sequence shown here is derived from an EMBL/GenBank/DDBJ whole genome shotgun (WGS) entry which is preliminary data.</text>
</comment>
<evidence type="ECO:0000313" key="2">
    <source>
        <dbReference type="Proteomes" id="UP001225646"/>
    </source>
</evidence>
<reference evidence="1 2" key="1">
    <citation type="submission" date="2023-07" db="EMBL/GenBank/DDBJ databases">
        <title>Genomic Encyclopedia of Type Strains, Phase IV (KMG-IV): sequencing the most valuable type-strain genomes for metagenomic binning, comparative biology and taxonomic classification.</title>
        <authorList>
            <person name="Goeker M."/>
        </authorList>
    </citation>
    <scope>NUCLEOTIDE SEQUENCE [LARGE SCALE GENOMIC DNA]</scope>
    <source>
        <strain evidence="1 2">DSM 19092</strain>
    </source>
</reference>
<proteinExistence type="predicted"/>